<dbReference type="Proteomes" id="UP000542720">
    <property type="component" value="Unassembled WGS sequence"/>
</dbReference>
<evidence type="ECO:0000256" key="1">
    <source>
        <dbReference type="SAM" id="MobiDB-lite"/>
    </source>
</evidence>
<protein>
    <submittedName>
        <fullName evidence="2">Uncharacterized protein</fullName>
    </submittedName>
</protein>
<name>A0A7W4LIP0_9GAMM</name>
<comment type="caution">
    <text evidence="2">The sequence shown here is derived from an EMBL/GenBank/DDBJ whole genome shotgun (WGS) entry which is preliminary data.</text>
</comment>
<proteinExistence type="predicted"/>
<keyword evidence="3" id="KW-1185">Reference proteome</keyword>
<feature type="region of interest" description="Disordered" evidence="1">
    <location>
        <begin position="35"/>
        <end position="65"/>
    </location>
</feature>
<evidence type="ECO:0000313" key="3">
    <source>
        <dbReference type="Proteomes" id="UP000542720"/>
    </source>
</evidence>
<dbReference type="AlphaFoldDB" id="A0A7W4LIP0"/>
<dbReference type="RefSeq" id="WP_183087460.1">
    <property type="nucleotide sequence ID" value="NZ_JACJUD010000001.1"/>
</dbReference>
<dbReference type="EMBL" id="JACJUD010000001">
    <property type="protein sequence ID" value="MBB2493899.1"/>
    <property type="molecule type" value="Genomic_DNA"/>
</dbReference>
<reference evidence="2 3" key="1">
    <citation type="submission" date="2020-08" db="EMBL/GenBank/DDBJ databases">
        <authorList>
            <person name="Kim C.M."/>
        </authorList>
    </citation>
    <scope>NUCLEOTIDE SEQUENCE [LARGE SCALE GENOMIC DNA]</scope>
    <source>
        <strain evidence="2 3">UL070</strain>
    </source>
</reference>
<organism evidence="2 3">
    <name type="scientific">Aquipseudomonas ullengensis</name>
    <dbReference type="NCBI Taxonomy" id="2759166"/>
    <lineage>
        <taxon>Bacteria</taxon>
        <taxon>Pseudomonadati</taxon>
        <taxon>Pseudomonadota</taxon>
        <taxon>Gammaproteobacteria</taxon>
        <taxon>Pseudomonadales</taxon>
        <taxon>Pseudomonadaceae</taxon>
        <taxon>Aquipseudomonas</taxon>
    </lineage>
</organism>
<evidence type="ECO:0000313" key="2">
    <source>
        <dbReference type="EMBL" id="MBB2493899.1"/>
    </source>
</evidence>
<dbReference type="PROSITE" id="PS51257">
    <property type="entry name" value="PROKAR_LIPOPROTEIN"/>
    <property type="match status" value="1"/>
</dbReference>
<feature type="compositionally biased region" description="Polar residues" evidence="1">
    <location>
        <begin position="37"/>
        <end position="65"/>
    </location>
</feature>
<accession>A0A7W4LIP0</accession>
<sequence>MRSLLMVIVLGAGIAGCAGDASRSSTCEVLSPPQIILPTTQDDQRVETQSSGDPTEGGSAQQNCP</sequence>
<gene>
    <name evidence="2" type="ORF">H3H51_02640</name>
</gene>